<reference evidence="3" key="1">
    <citation type="submission" date="2016-06" db="UniProtKB">
        <authorList>
            <consortium name="WormBaseParasite"/>
        </authorList>
    </citation>
    <scope>IDENTIFICATION</scope>
</reference>
<dbReference type="EMBL" id="UYSU01000280">
    <property type="protein sequence ID" value="VDL85560.1"/>
    <property type="molecule type" value="Genomic_DNA"/>
</dbReference>
<keyword evidence="2" id="KW-1185">Reference proteome</keyword>
<evidence type="ECO:0000313" key="3">
    <source>
        <dbReference type="WBParaSite" id="SSLN_0000043101-mRNA-1"/>
    </source>
</evidence>
<dbReference type="OrthoDB" id="10559623at2759"/>
<proteinExistence type="predicted"/>
<dbReference type="WBParaSite" id="SSLN_0000043101-mRNA-1">
    <property type="protein sequence ID" value="SSLN_0000043101-mRNA-1"/>
    <property type="gene ID" value="SSLN_0000043101"/>
</dbReference>
<evidence type="ECO:0000313" key="1">
    <source>
        <dbReference type="EMBL" id="VDL85560.1"/>
    </source>
</evidence>
<reference evidence="1 2" key="2">
    <citation type="submission" date="2018-11" db="EMBL/GenBank/DDBJ databases">
        <authorList>
            <consortium name="Pathogen Informatics"/>
        </authorList>
    </citation>
    <scope>NUCLEOTIDE SEQUENCE [LARGE SCALE GENOMIC DNA]</scope>
    <source>
        <strain evidence="1 2">NST_G2</strain>
    </source>
</reference>
<protein>
    <submittedName>
        <fullName evidence="3">DUF721 domain-containing protein</fullName>
    </submittedName>
</protein>
<accession>A0A183S864</accession>
<name>A0A183S864_SCHSO</name>
<dbReference type="AlphaFoldDB" id="A0A183S864"/>
<organism evidence="3">
    <name type="scientific">Schistocephalus solidus</name>
    <name type="common">Tapeworm</name>
    <dbReference type="NCBI Taxonomy" id="70667"/>
    <lineage>
        <taxon>Eukaryota</taxon>
        <taxon>Metazoa</taxon>
        <taxon>Spiralia</taxon>
        <taxon>Lophotrochozoa</taxon>
        <taxon>Platyhelminthes</taxon>
        <taxon>Cestoda</taxon>
        <taxon>Eucestoda</taxon>
        <taxon>Diphyllobothriidea</taxon>
        <taxon>Diphyllobothriidae</taxon>
        <taxon>Schistocephalus</taxon>
    </lineage>
</organism>
<sequence>MALDDAPAKIVMTRAFYFSTIARVLVDNNLQQSGVRQSCRQSLTRLNHAIDLSLHGVGVQFTFGRELNDLKHANGIALLVSRFGYFQSRVPRVEEVVKSASLPINAGKISAFKLHLRPEDADRN</sequence>
<evidence type="ECO:0000313" key="2">
    <source>
        <dbReference type="Proteomes" id="UP000275846"/>
    </source>
</evidence>
<gene>
    <name evidence="1" type="ORF">SSLN_LOCUS412</name>
</gene>
<dbReference type="Proteomes" id="UP000275846">
    <property type="component" value="Unassembled WGS sequence"/>
</dbReference>